<evidence type="ECO:0000256" key="2">
    <source>
        <dbReference type="ARBA" id="ARBA00022737"/>
    </source>
</evidence>
<dbReference type="Pfam" id="PF01302">
    <property type="entry name" value="CAP_GLY"/>
    <property type="match status" value="1"/>
</dbReference>
<dbReference type="InterPro" id="IPR036859">
    <property type="entry name" value="CAP-Gly_dom_sf"/>
</dbReference>
<protein>
    <submittedName>
        <fullName evidence="4">Outer arm dynein light chain 1</fullName>
    </submittedName>
</protein>
<dbReference type="Proteomes" id="UP000076532">
    <property type="component" value="Unassembled WGS sequence"/>
</dbReference>
<evidence type="ECO:0000313" key="4">
    <source>
        <dbReference type="EMBL" id="KZP17892.1"/>
    </source>
</evidence>
<keyword evidence="2" id="KW-0677">Repeat</keyword>
<accession>A0A166GJ63</accession>
<dbReference type="InterPro" id="IPR000938">
    <property type="entry name" value="CAP-Gly_domain"/>
</dbReference>
<dbReference type="SMART" id="SM01052">
    <property type="entry name" value="CAP_GLY"/>
    <property type="match status" value="1"/>
</dbReference>
<dbReference type="EMBL" id="KV417578">
    <property type="protein sequence ID" value="KZP17892.1"/>
    <property type="molecule type" value="Genomic_DNA"/>
</dbReference>
<keyword evidence="5" id="KW-1185">Reference proteome</keyword>
<reference evidence="4 5" key="1">
    <citation type="journal article" date="2016" name="Mol. Biol. Evol.">
        <title>Comparative Genomics of Early-Diverging Mushroom-Forming Fungi Provides Insights into the Origins of Lignocellulose Decay Capabilities.</title>
        <authorList>
            <person name="Nagy L.G."/>
            <person name="Riley R."/>
            <person name="Tritt A."/>
            <person name="Adam C."/>
            <person name="Daum C."/>
            <person name="Floudas D."/>
            <person name="Sun H."/>
            <person name="Yadav J.S."/>
            <person name="Pangilinan J."/>
            <person name="Larsson K.H."/>
            <person name="Matsuura K."/>
            <person name="Barry K."/>
            <person name="Labutti K."/>
            <person name="Kuo R."/>
            <person name="Ohm R.A."/>
            <person name="Bhattacharya S.S."/>
            <person name="Shirouzu T."/>
            <person name="Yoshinaga Y."/>
            <person name="Martin F.M."/>
            <person name="Grigoriev I.V."/>
            <person name="Hibbett D.S."/>
        </authorList>
    </citation>
    <scope>NUCLEOTIDE SEQUENCE [LARGE SCALE GENOMIC DNA]</scope>
    <source>
        <strain evidence="4 5">CBS 109695</strain>
    </source>
</reference>
<dbReference type="PROSITE" id="PS50245">
    <property type="entry name" value="CAP_GLY_2"/>
    <property type="match status" value="1"/>
</dbReference>
<dbReference type="Gene3D" id="2.30.30.190">
    <property type="entry name" value="CAP Gly-rich-like domain"/>
    <property type="match status" value="1"/>
</dbReference>
<dbReference type="GO" id="GO:0007010">
    <property type="term" value="P:cytoskeleton organization"/>
    <property type="evidence" value="ECO:0007669"/>
    <property type="project" value="TreeGrafter"/>
</dbReference>
<dbReference type="OrthoDB" id="5273213at2759"/>
<proteinExistence type="predicted"/>
<dbReference type="AlphaFoldDB" id="A0A166GJ63"/>
<evidence type="ECO:0000256" key="1">
    <source>
        <dbReference type="ARBA" id="ARBA00022614"/>
    </source>
</evidence>
<dbReference type="InterPro" id="IPR032675">
    <property type="entry name" value="LRR_dom_sf"/>
</dbReference>
<dbReference type="Gene3D" id="3.80.10.10">
    <property type="entry name" value="Ribonuclease Inhibitor"/>
    <property type="match status" value="2"/>
</dbReference>
<dbReference type="SUPFAM" id="SSF74924">
    <property type="entry name" value="Cap-Gly domain"/>
    <property type="match status" value="1"/>
</dbReference>
<dbReference type="PANTHER" id="PTHR18849">
    <property type="entry name" value="LEUCINE RICH REPEAT PROTEIN"/>
    <property type="match status" value="1"/>
</dbReference>
<dbReference type="PANTHER" id="PTHR18849:SF0">
    <property type="entry name" value="CILIA- AND FLAGELLA-ASSOCIATED PROTEIN 410-RELATED"/>
    <property type="match status" value="1"/>
</dbReference>
<evidence type="ECO:0000259" key="3">
    <source>
        <dbReference type="PROSITE" id="PS50245"/>
    </source>
</evidence>
<keyword evidence="1" id="KW-0433">Leucine-rich repeat</keyword>
<dbReference type="PROSITE" id="PS00845">
    <property type="entry name" value="CAP_GLY_1"/>
    <property type="match status" value="1"/>
</dbReference>
<dbReference type="STRING" id="436010.A0A166GJ63"/>
<dbReference type="SUPFAM" id="SSF52058">
    <property type="entry name" value="L domain-like"/>
    <property type="match status" value="1"/>
</dbReference>
<organism evidence="4 5">
    <name type="scientific">Athelia psychrophila</name>
    <dbReference type="NCBI Taxonomy" id="1759441"/>
    <lineage>
        <taxon>Eukaryota</taxon>
        <taxon>Fungi</taxon>
        <taxon>Dikarya</taxon>
        <taxon>Basidiomycota</taxon>
        <taxon>Agaricomycotina</taxon>
        <taxon>Agaricomycetes</taxon>
        <taxon>Agaricomycetidae</taxon>
        <taxon>Atheliales</taxon>
        <taxon>Atheliaceae</taxon>
        <taxon>Athelia</taxon>
    </lineage>
</organism>
<gene>
    <name evidence="4" type="ORF">FIBSPDRAFT_746311</name>
</gene>
<name>A0A166GJ63_9AGAM</name>
<evidence type="ECO:0000313" key="5">
    <source>
        <dbReference type="Proteomes" id="UP000076532"/>
    </source>
</evidence>
<feature type="domain" description="CAP-Gly" evidence="3">
    <location>
        <begin position="23"/>
        <end position="67"/>
    </location>
</feature>
<sequence>MDVPAVGTRLSHNGSFGTVKFTGEVAGTKGIWLGVEWDDATRGKHSGTKDGIQYFSCRVPNAGSFIRPSPSISYGRSFLNALRTKYIEAQHGTATQEKVILGSSNGAIEVEVVNLDKIRGKFARIERLREISVDFEMVAHADAPGDIRGTCPNVRGVDLSSNLLPSWDVVALIAVELPLLERLAVNRNRLALPTDISKFAMAFSALTTLQLNATLMTWAETEQIALAIPSLTELESGYNNLKQLSSSSPTHNGNPAGSTMEVLNLDANELSDWAHICQTLAPYTKLDRLILASNHLQIIQDPTSDDAILSGLKGLACSTNNISTWDSIDALSRWCPALEALSLNGNPISDVSISRQLVVAKIPSLLTLDASRISSRERTDCEVFYLSHIAKSADTDEARRRAHPRYDELCFKHGRPEDVLHQGQDKLMNKLIQINVHQCDGPLPSRDANPASSKMVTLKILPTMSLRTFRLKVFKSLKAPEQKVTKTGVELWLKLRDGKYASMDNGQDTQELDWWGLENGSDVYVYLGTK</sequence>